<keyword evidence="1" id="KW-0812">Transmembrane</keyword>
<evidence type="ECO:0000313" key="2">
    <source>
        <dbReference type="EMBL" id="WOO43057.1"/>
    </source>
</evidence>
<reference evidence="2 3" key="1">
    <citation type="submission" date="2023-10" db="EMBL/GenBank/DDBJ databases">
        <title>Rubellicoccus peritrichatus gen. nov., sp. nov., isolated from an algae of coral reef tank.</title>
        <authorList>
            <person name="Luo J."/>
        </authorList>
    </citation>
    <scope>NUCLEOTIDE SEQUENCE [LARGE SCALE GENOMIC DNA]</scope>
    <source>
        <strain evidence="2 3">CR14</strain>
    </source>
</reference>
<keyword evidence="1" id="KW-0472">Membrane</keyword>
<proteinExistence type="predicted"/>
<keyword evidence="3" id="KW-1185">Reference proteome</keyword>
<dbReference type="KEGG" id="puo:RZN69_08120"/>
<sequence>MTKDFHYKLLKAIDAFSWFFGLILIIAMLILVLGTIEEML</sequence>
<keyword evidence="1" id="KW-1133">Transmembrane helix</keyword>
<dbReference type="Proteomes" id="UP001304300">
    <property type="component" value="Chromosome"/>
</dbReference>
<dbReference type="AlphaFoldDB" id="A0AAQ3LE90"/>
<organism evidence="2 3">
    <name type="scientific">Rubellicoccus peritrichatus</name>
    <dbReference type="NCBI Taxonomy" id="3080537"/>
    <lineage>
        <taxon>Bacteria</taxon>
        <taxon>Pseudomonadati</taxon>
        <taxon>Verrucomicrobiota</taxon>
        <taxon>Opitutia</taxon>
        <taxon>Puniceicoccales</taxon>
        <taxon>Cerasicoccaceae</taxon>
        <taxon>Rubellicoccus</taxon>
    </lineage>
</organism>
<dbReference type="EMBL" id="CP136920">
    <property type="protein sequence ID" value="WOO43057.1"/>
    <property type="molecule type" value="Genomic_DNA"/>
</dbReference>
<feature type="transmembrane region" description="Helical" evidence="1">
    <location>
        <begin position="15"/>
        <end position="36"/>
    </location>
</feature>
<protein>
    <submittedName>
        <fullName evidence="2">Uncharacterized protein</fullName>
    </submittedName>
</protein>
<accession>A0AAQ3LE90</accession>
<evidence type="ECO:0000256" key="1">
    <source>
        <dbReference type="SAM" id="Phobius"/>
    </source>
</evidence>
<evidence type="ECO:0000313" key="3">
    <source>
        <dbReference type="Proteomes" id="UP001304300"/>
    </source>
</evidence>
<gene>
    <name evidence="2" type="ORF">RZN69_08120</name>
</gene>
<name>A0AAQ3LE90_9BACT</name>
<dbReference type="RefSeq" id="WP_317835593.1">
    <property type="nucleotide sequence ID" value="NZ_CP136920.1"/>
</dbReference>